<dbReference type="RefSeq" id="WP_170123719.1">
    <property type="nucleotide sequence ID" value="NZ_QGTS01000002.1"/>
</dbReference>
<dbReference type="Proteomes" id="UP000246744">
    <property type="component" value="Unassembled WGS sequence"/>
</dbReference>
<evidence type="ECO:0000313" key="3">
    <source>
        <dbReference type="Proteomes" id="UP000246744"/>
    </source>
</evidence>
<reference evidence="2 3" key="1">
    <citation type="submission" date="2018-05" db="EMBL/GenBank/DDBJ databases">
        <title>Genomic Encyclopedia of Type Strains, Phase IV (KMG-IV): sequencing the most valuable type-strain genomes for metagenomic binning, comparative biology and taxonomic classification.</title>
        <authorList>
            <person name="Goeker M."/>
        </authorList>
    </citation>
    <scope>NUCLEOTIDE SEQUENCE [LARGE SCALE GENOMIC DNA]</scope>
    <source>
        <strain evidence="2 3">DSM 19579</strain>
    </source>
</reference>
<feature type="region of interest" description="Disordered" evidence="1">
    <location>
        <begin position="12"/>
        <end position="41"/>
    </location>
</feature>
<comment type="caution">
    <text evidence="2">The sequence shown here is derived from an EMBL/GenBank/DDBJ whole genome shotgun (WGS) entry which is preliminary data.</text>
</comment>
<protein>
    <submittedName>
        <fullName evidence="2">Uncharacterized protein</fullName>
    </submittedName>
</protein>
<evidence type="ECO:0000313" key="2">
    <source>
        <dbReference type="EMBL" id="PWW11474.1"/>
    </source>
</evidence>
<gene>
    <name evidence="2" type="ORF">DES37_10276</name>
</gene>
<evidence type="ECO:0000256" key="1">
    <source>
        <dbReference type="SAM" id="MobiDB-lite"/>
    </source>
</evidence>
<feature type="compositionally biased region" description="Acidic residues" evidence="1">
    <location>
        <begin position="18"/>
        <end position="28"/>
    </location>
</feature>
<keyword evidence="3" id="KW-1185">Reference proteome</keyword>
<name>A0A317Q4E5_9ENTR</name>
<sequence length="56" mass="6358">MPLEIRQLVIKSKTLSDNSEDEHADTDYPDQAPDQGPVEKSIVYQLIGSSDELRER</sequence>
<organism evidence="2 3">
    <name type="scientific">Mangrovibacter plantisponsor</name>
    <dbReference type="NCBI Taxonomy" id="451513"/>
    <lineage>
        <taxon>Bacteria</taxon>
        <taxon>Pseudomonadati</taxon>
        <taxon>Pseudomonadota</taxon>
        <taxon>Gammaproteobacteria</taxon>
        <taxon>Enterobacterales</taxon>
        <taxon>Enterobacteriaceae</taxon>
        <taxon>Mangrovibacter</taxon>
    </lineage>
</organism>
<accession>A0A317Q4E5</accession>
<dbReference type="AlphaFoldDB" id="A0A317Q4E5"/>
<dbReference type="EMBL" id="QGTS01000002">
    <property type="protein sequence ID" value="PWW11474.1"/>
    <property type="molecule type" value="Genomic_DNA"/>
</dbReference>
<proteinExistence type="predicted"/>